<protein>
    <recommendedName>
        <fullName evidence="1">Probable queuosine precursor transporter</fullName>
        <shortName evidence="1">Q precursor transporter</shortName>
    </recommendedName>
</protein>
<organism evidence="2 3">
    <name type="scientific">Halorientalis brevis</name>
    <dbReference type="NCBI Taxonomy" id="1126241"/>
    <lineage>
        <taxon>Archaea</taxon>
        <taxon>Methanobacteriati</taxon>
        <taxon>Methanobacteriota</taxon>
        <taxon>Stenosarchaea group</taxon>
        <taxon>Halobacteria</taxon>
        <taxon>Halobacteriales</taxon>
        <taxon>Haloarculaceae</taxon>
        <taxon>Halorientalis</taxon>
    </lineage>
</organism>
<dbReference type="AlphaFoldDB" id="A0ABD6C9G3"/>
<comment type="function">
    <text evidence="1">Involved in the import of queuosine (Q) precursors, required for Q precursor salvage.</text>
</comment>
<dbReference type="Proteomes" id="UP001597119">
    <property type="component" value="Unassembled WGS sequence"/>
</dbReference>
<feature type="transmembrane region" description="Helical" evidence="1">
    <location>
        <begin position="205"/>
        <end position="223"/>
    </location>
</feature>
<dbReference type="HAMAP" id="MF_02088">
    <property type="entry name" value="Q_prec_transport"/>
    <property type="match status" value="1"/>
</dbReference>
<gene>
    <name evidence="2" type="ORF">ACFR9U_06870</name>
</gene>
<keyword evidence="1" id="KW-1133">Transmembrane helix</keyword>
<dbReference type="PANTHER" id="PTHR34300:SF2">
    <property type="entry name" value="QUEUOSINE PRECURSOR TRANSPORTER-RELATED"/>
    <property type="match status" value="1"/>
</dbReference>
<reference evidence="2 3" key="1">
    <citation type="journal article" date="2019" name="Int. J. Syst. Evol. Microbiol.">
        <title>The Global Catalogue of Microorganisms (GCM) 10K type strain sequencing project: providing services to taxonomists for standard genome sequencing and annotation.</title>
        <authorList>
            <consortium name="The Broad Institute Genomics Platform"/>
            <consortium name="The Broad Institute Genome Sequencing Center for Infectious Disease"/>
            <person name="Wu L."/>
            <person name="Ma J."/>
        </authorList>
    </citation>
    <scope>NUCLEOTIDE SEQUENCE [LARGE SCALE GENOMIC DNA]</scope>
    <source>
        <strain evidence="2 3">CGMCC 1.12125</strain>
    </source>
</reference>
<dbReference type="PANTHER" id="PTHR34300">
    <property type="entry name" value="QUEUOSINE PRECURSOR TRANSPORTER-RELATED"/>
    <property type="match status" value="1"/>
</dbReference>
<comment type="subcellular location">
    <subcellularLocation>
        <location evidence="1">Cell membrane</location>
        <topology evidence="1">Multi-pass membrane protein</topology>
    </subcellularLocation>
</comment>
<keyword evidence="1" id="KW-0812">Transmembrane</keyword>
<feature type="transmembrane region" description="Helical" evidence="1">
    <location>
        <begin position="175"/>
        <end position="193"/>
    </location>
</feature>
<proteinExistence type="inferred from homology"/>
<keyword evidence="1" id="KW-1003">Cell membrane</keyword>
<dbReference type="InterPro" id="IPR003744">
    <property type="entry name" value="YhhQ"/>
</dbReference>
<name>A0ABD6C9G3_9EURY</name>
<evidence type="ECO:0000256" key="1">
    <source>
        <dbReference type="HAMAP-Rule" id="MF_02088"/>
    </source>
</evidence>
<keyword evidence="1" id="KW-0813">Transport</keyword>
<sequence length="240" mass="25342">MHVTDDSTMSSNTHPSVAQVGLVSLFITALVAAQVTASKVLSFGIPFELPLAGGALVLPGAALAYALTFFASDCYTELYGKRAAQVVVNVGFVMNFVLLLLVWSTIAAPVARNSPVAAGTFQQVLGASTGVVVGSLVAYLVSQNWDVLVFHRIRELTDGDALWLRNIGSTATSQLLDTVIFVTIAFVVFQGMPLDLAISLMVGQYVFKLLVAIVDTPFVYLVVGAVRSRESGAAEPTVAD</sequence>
<comment type="caution">
    <text evidence="2">The sequence shown here is derived from an EMBL/GenBank/DDBJ whole genome shotgun (WGS) entry which is preliminary data.</text>
</comment>
<dbReference type="NCBIfam" id="TIGR00697">
    <property type="entry name" value="queuosine precursor transporter"/>
    <property type="match status" value="1"/>
</dbReference>
<dbReference type="EMBL" id="JBHUDJ010000002">
    <property type="protein sequence ID" value="MFD1586700.1"/>
    <property type="molecule type" value="Genomic_DNA"/>
</dbReference>
<dbReference type="Pfam" id="PF02592">
    <property type="entry name" value="Vut_1"/>
    <property type="match status" value="1"/>
</dbReference>
<keyword evidence="1" id="KW-0472">Membrane</keyword>
<evidence type="ECO:0000313" key="2">
    <source>
        <dbReference type="EMBL" id="MFD1586700.1"/>
    </source>
</evidence>
<feature type="transmembrane region" description="Helical" evidence="1">
    <location>
        <begin position="49"/>
        <end position="71"/>
    </location>
</feature>
<evidence type="ECO:0000313" key="3">
    <source>
        <dbReference type="Proteomes" id="UP001597119"/>
    </source>
</evidence>
<comment type="similarity">
    <text evidence="1">Belongs to the vitamin uptake transporter (VUT/ECF) (TC 2.A.88) family. Q precursor transporter subfamily.</text>
</comment>
<feature type="transmembrane region" description="Helical" evidence="1">
    <location>
        <begin position="124"/>
        <end position="142"/>
    </location>
</feature>
<accession>A0ABD6C9G3</accession>
<keyword evidence="3" id="KW-1185">Reference proteome</keyword>
<dbReference type="GO" id="GO:0005886">
    <property type="term" value="C:plasma membrane"/>
    <property type="evidence" value="ECO:0007669"/>
    <property type="project" value="UniProtKB-SubCell"/>
</dbReference>
<feature type="transmembrane region" description="Helical" evidence="1">
    <location>
        <begin position="83"/>
        <end position="104"/>
    </location>
</feature>
<dbReference type="GO" id="GO:0022857">
    <property type="term" value="F:transmembrane transporter activity"/>
    <property type="evidence" value="ECO:0007669"/>
    <property type="project" value="UniProtKB-UniRule"/>
</dbReference>